<sequence>MLVRLLSFLFSLSSASSFSPFVTILFFFFFSWRGRHSSLVLCLFLLSTPILIHPSSSLSSSPYHLRLPPLLPCHLRFIPSSFSSLRSSSSSCSLSRHISFSSPLLFIPSISFKTSSSRFSFSPSSFFSQSSCLKAPRKTAHLSHIRNCSFLSSFFTTPYLSSPLPLFFSDFSHSSLSPSPPPVPLSPSSLHSRPCLPISPPLLLLHLSSPRVSPHPSLFSPFSLSSSLFSSRSSTSNPQLVPRKKRGSDRRSSYSSSPHPDLSLSSTDLVRAYGRVVSALPGGAFLVELLSSPPSPLSPD</sequence>
<dbReference type="RefSeq" id="XP_067919940.1">
    <property type="nucleotide sequence ID" value="XM_068068086.1"/>
</dbReference>
<evidence type="ECO:0000313" key="3">
    <source>
        <dbReference type="EMBL" id="PHJ18231.1"/>
    </source>
</evidence>
<organism evidence="3 4">
    <name type="scientific">Cystoisospora suis</name>
    <dbReference type="NCBI Taxonomy" id="483139"/>
    <lineage>
        <taxon>Eukaryota</taxon>
        <taxon>Sar</taxon>
        <taxon>Alveolata</taxon>
        <taxon>Apicomplexa</taxon>
        <taxon>Conoidasida</taxon>
        <taxon>Coccidia</taxon>
        <taxon>Eucoccidiorida</taxon>
        <taxon>Eimeriorina</taxon>
        <taxon>Sarcocystidae</taxon>
        <taxon>Cystoisospora</taxon>
    </lineage>
</organism>
<accession>A0A2C6JRU9</accession>
<evidence type="ECO:0000256" key="1">
    <source>
        <dbReference type="SAM" id="MobiDB-lite"/>
    </source>
</evidence>
<dbReference type="EMBL" id="MIGC01004306">
    <property type="protein sequence ID" value="PHJ18231.1"/>
    <property type="molecule type" value="Genomic_DNA"/>
</dbReference>
<dbReference type="Proteomes" id="UP000221165">
    <property type="component" value="Unassembled WGS sequence"/>
</dbReference>
<feature type="region of interest" description="Disordered" evidence="1">
    <location>
        <begin position="228"/>
        <end position="263"/>
    </location>
</feature>
<keyword evidence="2" id="KW-1133">Transmembrane helix</keyword>
<dbReference type="GeneID" id="94431297"/>
<feature type="non-terminal residue" evidence="3">
    <location>
        <position position="300"/>
    </location>
</feature>
<keyword evidence="2" id="KW-0472">Membrane</keyword>
<evidence type="ECO:0000313" key="4">
    <source>
        <dbReference type="Proteomes" id="UP000221165"/>
    </source>
</evidence>
<feature type="transmembrane region" description="Helical" evidence="2">
    <location>
        <begin position="6"/>
        <end position="30"/>
    </location>
</feature>
<comment type="caution">
    <text evidence="3">The sequence shown here is derived from an EMBL/GenBank/DDBJ whole genome shotgun (WGS) entry which is preliminary data.</text>
</comment>
<reference evidence="3 4" key="1">
    <citation type="journal article" date="2017" name="Int. J. Parasitol.">
        <title>The genome of the protozoan parasite Cystoisospora suis and a reverse vaccinology approach to identify vaccine candidates.</title>
        <authorList>
            <person name="Palmieri N."/>
            <person name="Shrestha A."/>
            <person name="Ruttkowski B."/>
            <person name="Beck T."/>
            <person name="Vogl C."/>
            <person name="Tomley F."/>
            <person name="Blake D.P."/>
            <person name="Joachim A."/>
        </authorList>
    </citation>
    <scope>NUCLEOTIDE SEQUENCE [LARGE SCALE GENOMIC DNA]</scope>
    <source>
        <strain evidence="3 4">Wien I</strain>
    </source>
</reference>
<dbReference type="AlphaFoldDB" id="A0A2C6JRU9"/>
<feature type="compositionally biased region" description="Low complexity" evidence="1">
    <location>
        <begin position="253"/>
        <end position="263"/>
    </location>
</feature>
<proteinExistence type="predicted"/>
<feature type="transmembrane region" description="Helical" evidence="2">
    <location>
        <begin position="37"/>
        <end position="56"/>
    </location>
</feature>
<evidence type="ECO:0000256" key="2">
    <source>
        <dbReference type="SAM" id="Phobius"/>
    </source>
</evidence>
<gene>
    <name evidence="3" type="ORF">CSUI_007945</name>
</gene>
<dbReference type="VEuPathDB" id="ToxoDB:CSUI_007945"/>
<keyword evidence="4" id="KW-1185">Reference proteome</keyword>
<name>A0A2C6JRU9_9APIC</name>
<keyword evidence="2" id="KW-0812">Transmembrane</keyword>
<protein>
    <submittedName>
        <fullName evidence="3">Uncharacterized protein</fullName>
    </submittedName>
</protein>